<protein>
    <submittedName>
        <fullName evidence="1">Secreted protein</fullName>
    </submittedName>
</protein>
<dbReference type="Proteomes" id="UP000001072">
    <property type="component" value="Unassembled WGS sequence"/>
</dbReference>
<organism evidence="2">
    <name type="scientific">Melampsora larici-populina (strain 98AG31 / pathotype 3-4-7)</name>
    <name type="common">Poplar leaf rust fungus</name>
    <dbReference type="NCBI Taxonomy" id="747676"/>
    <lineage>
        <taxon>Eukaryota</taxon>
        <taxon>Fungi</taxon>
        <taxon>Dikarya</taxon>
        <taxon>Basidiomycota</taxon>
        <taxon>Pucciniomycotina</taxon>
        <taxon>Pucciniomycetes</taxon>
        <taxon>Pucciniales</taxon>
        <taxon>Melampsoraceae</taxon>
        <taxon>Melampsora</taxon>
    </lineage>
</organism>
<keyword evidence="2" id="KW-1185">Reference proteome</keyword>
<dbReference type="GeneID" id="18929729"/>
<dbReference type="HOGENOM" id="CLU_129424_0_0_1"/>
<accession>F4REU6</accession>
<dbReference type="InParanoid" id="F4REU6"/>
<dbReference type="VEuPathDB" id="FungiDB:MELLADRAFT_61421"/>
<dbReference type="KEGG" id="mlr:MELLADRAFT_61421"/>
<dbReference type="RefSeq" id="XP_007407525.1">
    <property type="nucleotide sequence ID" value="XM_007407463.1"/>
</dbReference>
<proteinExistence type="predicted"/>
<dbReference type="AlphaFoldDB" id="F4REU6"/>
<name>F4REU6_MELLP</name>
<sequence>MTRIFGLSTITVLAIFFVASPFLTQAFRWGNYYQFEHALIGQGKGENFLGRDPVKEFERFSWNKDEIEETVGRFFTSFDEKNIDDLVSQIHDYSNAQFFIFQHHLMGTQIAGLMEDVLHTKGNTYDTTINTVRCWTPSAKVAKLGVHGKMTLKEDGNSRQVPLNVLMTLAKDQNIIKVSGLRTVQEITVER</sequence>
<dbReference type="EMBL" id="GL883098">
    <property type="protein sequence ID" value="EGG09165.1"/>
    <property type="molecule type" value="Genomic_DNA"/>
</dbReference>
<evidence type="ECO:0000313" key="2">
    <source>
        <dbReference type="Proteomes" id="UP000001072"/>
    </source>
</evidence>
<reference evidence="2" key="1">
    <citation type="journal article" date="2011" name="Proc. Natl. Acad. Sci. U.S.A.">
        <title>Obligate biotrophy features unraveled by the genomic analysis of rust fungi.</title>
        <authorList>
            <person name="Duplessis S."/>
            <person name="Cuomo C.A."/>
            <person name="Lin Y.-C."/>
            <person name="Aerts A."/>
            <person name="Tisserant E."/>
            <person name="Veneault-Fourrey C."/>
            <person name="Joly D.L."/>
            <person name="Hacquard S."/>
            <person name="Amselem J."/>
            <person name="Cantarel B.L."/>
            <person name="Chiu R."/>
            <person name="Coutinho P.M."/>
            <person name="Feau N."/>
            <person name="Field M."/>
            <person name="Frey P."/>
            <person name="Gelhaye E."/>
            <person name="Goldberg J."/>
            <person name="Grabherr M.G."/>
            <person name="Kodira C.D."/>
            <person name="Kohler A."/>
            <person name="Kuees U."/>
            <person name="Lindquist E.A."/>
            <person name="Lucas S.M."/>
            <person name="Mago R."/>
            <person name="Mauceli E."/>
            <person name="Morin E."/>
            <person name="Murat C."/>
            <person name="Pangilinan J.L."/>
            <person name="Park R."/>
            <person name="Pearson M."/>
            <person name="Quesneville H."/>
            <person name="Rouhier N."/>
            <person name="Sakthikumar S."/>
            <person name="Salamov A.A."/>
            <person name="Schmutz J."/>
            <person name="Selles B."/>
            <person name="Shapiro H."/>
            <person name="Tanguay P."/>
            <person name="Tuskan G.A."/>
            <person name="Henrissat B."/>
            <person name="Van de Peer Y."/>
            <person name="Rouze P."/>
            <person name="Ellis J.G."/>
            <person name="Dodds P.N."/>
            <person name="Schein J.E."/>
            <person name="Zhong S."/>
            <person name="Hamelin R.C."/>
            <person name="Grigoriev I.V."/>
            <person name="Szabo L.J."/>
            <person name="Martin F."/>
        </authorList>
    </citation>
    <scope>NUCLEOTIDE SEQUENCE [LARGE SCALE GENOMIC DNA]</scope>
    <source>
        <strain evidence="2">98AG31 / pathotype 3-4-7</strain>
    </source>
</reference>
<gene>
    <name evidence="1" type="ORF">MELLADRAFT_61421</name>
</gene>
<evidence type="ECO:0000313" key="1">
    <source>
        <dbReference type="EMBL" id="EGG09165.1"/>
    </source>
</evidence>